<accession>A0ABM1SPF3</accession>
<dbReference type="InterPro" id="IPR043159">
    <property type="entry name" value="Lectin_gal-bd_sf"/>
</dbReference>
<dbReference type="Pfam" id="PF02140">
    <property type="entry name" value="SUEL_Lectin"/>
    <property type="match status" value="1"/>
</dbReference>
<evidence type="ECO:0000259" key="21">
    <source>
        <dbReference type="PROSITE" id="PS50228"/>
    </source>
</evidence>
<evidence type="ECO:0000256" key="3">
    <source>
        <dbReference type="ARBA" id="ARBA00022475"/>
    </source>
</evidence>
<evidence type="ECO:0000313" key="26">
    <source>
        <dbReference type="RefSeq" id="XP_022245524.1"/>
    </source>
</evidence>
<dbReference type="SMART" id="SM00303">
    <property type="entry name" value="GPS"/>
    <property type="match status" value="1"/>
</dbReference>
<evidence type="ECO:0000256" key="13">
    <source>
        <dbReference type="ARBA" id="ARBA00023170"/>
    </source>
</evidence>
<feature type="transmembrane region" description="Helical" evidence="17">
    <location>
        <begin position="840"/>
        <end position="863"/>
    </location>
</feature>
<evidence type="ECO:0000256" key="9">
    <source>
        <dbReference type="ARBA" id="ARBA00022989"/>
    </source>
</evidence>
<dbReference type="InterPro" id="IPR032471">
    <property type="entry name" value="AGRL2-4_GAIN_subdom_A"/>
</dbReference>
<dbReference type="InterPro" id="IPR000832">
    <property type="entry name" value="GPCR_2_secretin-like"/>
</dbReference>
<feature type="transmembrane region" description="Helical" evidence="17">
    <location>
        <begin position="717"/>
        <end position="741"/>
    </location>
</feature>
<evidence type="ECO:0000256" key="18">
    <source>
        <dbReference type="SAM" id="SignalP"/>
    </source>
</evidence>
<evidence type="ECO:0000256" key="5">
    <source>
        <dbReference type="ARBA" id="ARBA00022692"/>
    </source>
</evidence>
<proteinExistence type="inferred from homology"/>
<evidence type="ECO:0000256" key="17">
    <source>
        <dbReference type="SAM" id="Phobius"/>
    </source>
</evidence>
<dbReference type="InterPro" id="IPR000203">
    <property type="entry name" value="GPS"/>
</dbReference>
<evidence type="ECO:0000313" key="25">
    <source>
        <dbReference type="RefSeq" id="XP_022245517.1"/>
    </source>
</evidence>
<dbReference type="Pfam" id="PF02793">
    <property type="entry name" value="HRM"/>
    <property type="match status" value="1"/>
</dbReference>
<dbReference type="PROSITE" id="PS50261">
    <property type="entry name" value="G_PROTEIN_RECEP_F2_4"/>
    <property type="match status" value="1"/>
</dbReference>
<keyword evidence="15" id="KW-0807">Transducer</keyword>
<dbReference type="InterPro" id="IPR046338">
    <property type="entry name" value="GAIN_dom_sf"/>
</dbReference>
<feature type="transmembrane region" description="Helical" evidence="17">
    <location>
        <begin position="869"/>
        <end position="891"/>
    </location>
</feature>
<dbReference type="PROSITE" id="PS50228">
    <property type="entry name" value="SUEL_LECTIN"/>
    <property type="match status" value="1"/>
</dbReference>
<evidence type="ECO:0000256" key="2">
    <source>
        <dbReference type="ARBA" id="ARBA00010933"/>
    </source>
</evidence>
<keyword evidence="12" id="KW-1015">Disulfide bond</keyword>
<feature type="compositionally biased region" description="Polar residues" evidence="16">
    <location>
        <begin position="1074"/>
        <end position="1092"/>
    </location>
</feature>
<feature type="region of interest" description="Disordered" evidence="16">
    <location>
        <begin position="173"/>
        <end position="235"/>
    </location>
</feature>
<keyword evidence="7" id="KW-0430">Lectin</keyword>
<evidence type="ECO:0000256" key="14">
    <source>
        <dbReference type="ARBA" id="ARBA00023180"/>
    </source>
</evidence>
<dbReference type="SMART" id="SM00008">
    <property type="entry name" value="HormR"/>
    <property type="match status" value="1"/>
</dbReference>
<dbReference type="InterPro" id="IPR000922">
    <property type="entry name" value="Lectin_gal-bd_dom"/>
</dbReference>
<keyword evidence="3" id="KW-1003">Cell membrane</keyword>
<dbReference type="InterPro" id="IPR036445">
    <property type="entry name" value="GPCR_2_extracell_dom_sf"/>
</dbReference>
<dbReference type="RefSeq" id="XP_022245524.1">
    <property type="nucleotide sequence ID" value="XM_022389816.1"/>
</dbReference>
<dbReference type="PROSITE" id="PS50221">
    <property type="entry name" value="GAIN_B"/>
    <property type="match status" value="1"/>
</dbReference>
<dbReference type="CDD" id="cd15440">
    <property type="entry name" value="7tmB2_latrophilin-like_invertebrate"/>
    <property type="match status" value="1"/>
</dbReference>
<dbReference type="PRINTS" id="PR01694">
    <property type="entry name" value="BAIPRECURSOR"/>
</dbReference>
<dbReference type="Gene3D" id="2.60.220.50">
    <property type="match status" value="1"/>
</dbReference>
<feature type="chain" id="PRO_5045023176" evidence="18">
    <location>
        <begin position="24"/>
        <end position="1263"/>
    </location>
</feature>
<dbReference type="RefSeq" id="XP_022245509.1">
    <property type="nucleotide sequence ID" value="XM_022389801.1"/>
</dbReference>
<dbReference type="Gene3D" id="4.10.1240.10">
    <property type="entry name" value="GPCR, family 2, extracellular hormone receptor domain"/>
    <property type="match status" value="1"/>
</dbReference>
<sequence>MWRLSVWQSVILFFLISPVLVTSRKGVSIPNFSLRPPLLERDEYETTYACEGRHLRISCTGGKQIRLVRANYGRFSMSICNDKGVVDWSVSCMSYWSFPIMKDRCSQKSSCSIHVSSETFEDDPCPGTVKYLEVQYHCIPPNSHSGSIGAEESIVPVVTTPIFPQPNNTYFKPGDANIRSEKNNTTNRVNIVGRDHEPSPLPSSTSSSVSRTLASVRKTTTSTTSTTTTSSTSTTTITSIPFLPPYFKSNVFEDYNDESDLKKPTSVISSPIPFTPHKMCPPIYSRDLRWNWTRAGEIAVQKCPGGATGLARWKCDEETVSWTPDQPNLNECKSIWVDNLRERMQGGDSITSITSEMALMTLSKVLFSKDVSHVVTIIKQTLSRAVDSMENFLDMWHRRQVFKELLESIVETVSNLLGDKQNEAWKDLTSSECRQVTSDLLQGLEEGALLLSESLTQESSFIMAKTNVLMLVEAVDVRKTQNLVFPLPTQVPGSSWVRVEDSLLLPTQSLVEYSNHGLARVVLRLYNKVDELLRPDANFHSHVTRGQDITNGTWVINSRVVAASVGRRRFVRLLEPVQITFKHLQEENVTNPQCVFWDIKVREWSGEGCWTVASNSSHTTCACNHFTNFALIMEVKHIQSPSAKTLTLQLVTSLGCAICVIFLLLTAVSLYVLRGPQTDRTTIHKNLCLCLLVAELVFAAGINQTHLQALCGLVAGLLHYLFLVVFVWMFLDGFHLYVLLVEVYDSEKTRARWYYAMAYSVPIVIVAVSAIIDPQSYGTSEYCWLRSDNYFIFSFVGPAVGILFGSTVFLCIATCIMCHQTSISTVVKGKEEAKLTNIKVWIRWAIVILCLLGLTWTAGLLYVNEGTDFLAYIFTVLNCILGLFVFVFYCLQNEHVKEDLSKFMQRYEWLPKCFLPATPNEQSRNEIPGRVTMPTNLPPSQHSVPQHLRNTQVQNCFISPKFTIQDHLSTSIVVNQDDTLQTPVPVIGSLRRKGHRDNGRASHIGILSSVSRASSPGHYGFEANHHQSGSGHQLFQVVPCNRKPAYAPYSDSSGVYSVFADHIYESIEDDTRGRSNNSEYGRRQSLTKQSPPAENYYGDHSDLSQHSSSSGYDQRPLLVTSTSEKPHPTTSNQLVYGFHLTHDNYSLASTPELSRQPKVDKIHGSTQRSSNCDRIPNVHMFNTASPKLNHEFSIESYGNQNHLATEIDPEDWSPVLPDLLRSPPDNVVMAVLDGEKVVNRLHADMGFVEDARNQSLHKRSTYC</sequence>
<keyword evidence="11 17" id="KW-0472">Membrane</keyword>
<dbReference type="PANTHER" id="PTHR12011">
    <property type="entry name" value="ADHESION G-PROTEIN COUPLED RECEPTOR"/>
    <property type="match status" value="1"/>
</dbReference>
<reference evidence="24 25" key="1">
    <citation type="submission" date="2025-05" db="UniProtKB">
        <authorList>
            <consortium name="RefSeq"/>
        </authorList>
    </citation>
    <scope>IDENTIFICATION</scope>
    <source>
        <tissue evidence="24 25">Muscle</tissue>
    </source>
</reference>
<evidence type="ECO:0000256" key="1">
    <source>
        <dbReference type="ARBA" id="ARBA00004651"/>
    </source>
</evidence>
<name>A0ABM1SPF3_LIMPO</name>
<gene>
    <name evidence="24 25 26" type="primary">LOC106462303</name>
</gene>
<dbReference type="InterPro" id="IPR001879">
    <property type="entry name" value="GPCR_2_extracellular_dom"/>
</dbReference>
<keyword evidence="8" id="KW-0677">Repeat</keyword>
<dbReference type="GeneID" id="106462303"/>
<keyword evidence="6 18" id="KW-0732">Signal</keyword>
<dbReference type="InterPro" id="IPR057244">
    <property type="entry name" value="GAIN_B"/>
</dbReference>
<evidence type="ECO:0000256" key="12">
    <source>
        <dbReference type="ARBA" id="ARBA00023157"/>
    </source>
</evidence>
<evidence type="ECO:0000256" key="15">
    <source>
        <dbReference type="ARBA" id="ARBA00023224"/>
    </source>
</evidence>
<keyword evidence="10" id="KW-0297">G-protein coupled receptor</keyword>
<feature type="domain" description="SUEL-type lectin" evidence="21">
    <location>
        <begin position="49"/>
        <end position="139"/>
    </location>
</feature>
<keyword evidence="14" id="KW-0325">Glycoprotein</keyword>
<dbReference type="Pfam" id="PF16489">
    <property type="entry name" value="GAIN"/>
    <property type="match status" value="1"/>
</dbReference>
<dbReference type="PROSITE" id="PS50227">
    <property type="entry name" value="G_PROTEIN_RECEP_F2_3"/>
    <property type="match status" value="1"/>
</dbReference>
<dbReference type="Gene3D" id="1.20.1070.10">
    <property type="entry name" value="Rhodopsin 7-helix transmembrane proteins"/>
    <property type="match status" value="1"/>
</dbReference>
<comment type="similarity">
    <text evidence="2">Belongs to the G-protein coupled receptor 2 family. LN-TM7 subfamily.</text>
</comment>
<evidence type="ECO:0000256" key="4">
    <source>
        <dbReference type="ARBA" id="ARBA00022553"/>
    </source>
</evidence>
<dbReference type="Proteomes" id="UP000694941">
    <property type="component" value="Unplaced"/>
</dbReference>
<protein>
    <submittedName>
        <fullName evidence="24 25">Latrophilin Cirl-like isoform X1</fullName>
    </submittedName>
</protein>
<keyword evidence="9 17" id="KW-1133">Transmembrane helix</keyword>
<keyword evidence="23" id="KW-1185">Reference proteome</keyword>
<dbReference type="PROSITE" id="PS00650">
    <property type="entry name" value="G_PROTEIN_RECEP_F2_2"/>
    <property type="match status" value="1"/>
</dbReference>
<evidence type="ECO:0000256" key="8">
    <source>
        <dbReference type="ARBA" id="ARBA00022737"/>
    </source>
</evidence>
<organism evidence="23 24">
    <name type="scientific">Limulus polyphemus</name>
    <name type="common">Atlantic horseshoe crab</name>
    <dbReference type="NCBI Taxonomy" id="6850"/>
    <lineage>
        <taxon>Eukaryota</taxon>
        <taxon>Metazoa</taxon>
        <taxon>Ecdysozoa</taxon>
        <taxon>Arthropoda</taxon>
        <taxon>Chelicerata</taxon>
        <taxon>Merostomata</taxon>
        <taxon>Xiphosura</taxon>
        <taxon>Limulidae</taxon>
        <taxon>Limulus</taxon>
    </lineage>
</organism>
<dbReference type="InterPro" id="IPR048072">
    <property type="entry name" value="7tmB2_latrophilin-like"/>
</dbReference>
<keyword evidence="13" id="KW-0675">Receptor</keyword>
<evidence type="ECO:0000313" key="24">
    <source>
        <dbReference type="RefSeq" id="XP_022245509.1"/>
    </source>
</evidence>
<evidence type="ECO:0000259" key="20">
    <source>
        <dbReference type="PROSITE" id="PS50227"/>
    </source>
</evidence>
<feature type="transmembrane region" description="Helical" evidence="17">
    <location>
        <begin position="686"/>
        <end position="705"/>
    </location>
</feature>
<feature type="region of interest" description="Disordered" evidence="16">
    <location>
        <begin position="1070"/>
        <end position="1114"/>
    </location>
</feature>
<dbReference type="InterPro" id="IPR008077">
    <property type="entry name" value="GPCR_2_brain_angio_inhib"/>
</dbReference>
<evidence type="ECO:0000259" key="22">
    <source>
        <dbReference type="PROSITE" id="PS50261"/>
    </source>
</evidence>
<comment type="subcellular location">
    <subcellularLocation>
        <location evidence="1">Cell membrane</location>
        <topology evidence="1">Multi-pass membrane protein</topology>
    </subcellularLocation>
</comment>
<feature type="domain" description="GAIN-B" evidence="19">
    <location>
        <begin position="458"/>
        <end position="639"/>
    </location>
</feature>
<keyword evidence="4" id="KW-0597">Phosphoprotein</keyword>
<dbReference type="Pfam" id="PF00002">
    <property type="entry name" value="7tm_2"/>
    <property type="match status" value="1"/>
</dbReference>
<dbReference type="PANTHER" id="PTHR12011:SF347">
    <property type="entry name" value="FI21270P1-RELATED"/>
    <property type="match status" value="1"/>
</dbReference>
<dbReference type="InterPro" id="IPR017981">
    <property type="entry name" value="GPCR_2-like_7TM"/>
</dbReference>
<feature type="transmembrane region" description="Helical" evidence="17">
    <location>
        <begin position="792"/>
        <end position="819"/>
    </location>
</feature>
<dbReference type="Pfam" id="PF01825">
    <property type="entry name" value="GPS"/>
    <property type="match status" value="1"/>
</dbReference>
<evidence type="ECO:0000259" key="19">
    <source>
        <dbReference type="PROSITE" id="PS50221"/>
    </source>
</evidence>
<evidence type="ECO:0000256" key="16">
    <source>
        <dbReference type="SAM" id="MobiDB-lite"/>
    </source>
</evidence>
<evidence type="ECO:0000256" key="6">
    <source>
        <dbReference type="ARBA" id="ARBA00022729"/>
    </source>
</evidence>
<dbReference type="InterPro" id="IPR017983">
    <property type="entry name" value="GPCR_2_secretin-like_CS"/>
</dbReference>
<feature type="transmembrane region" description="Helical" evidence="17">
    <location>
        <begin position="650"/>
        <end position="674"/>
    </location>
</feature>
<evidence type="ECO:0000256" key="11">
    <source>
        <dbReference type="ARBA" id="ARBA00023136"/>
    </source>
</evidence>
<evidence type="ECO:0000313" key="23">
    <source>
        <dbReference type="Proteomes" id="UP000694941"/>
    </source>
</evidence>
<dbReference type="Gene3D" id="2.60.120.740">
    <property type="match status" value="1"/>
</dbReference>
<dbReference type="CDD" id="cd22830">
    <property type="entry name" value="Gal_Rha_Lectin_dCirl"/>
    <property type="match status" value="1"/>
</dbReference>
<feature type="signal peptide" evidence="18">
    <location>
        <begin position="1"/>
        <end position="23"/>
    </location>
</feature>
<dbReference type="RefSeq" id="XP_022245517.1">
    <property type="nucleotide sequence ID" value="XM_022389809.1"/>
</dbReference>
<feature type="domain" description="G-protein coupled receptors family 2 profile 1" evidence="20">
    <location>
        <begin position="280"/>
        <end position="336"/>
    </location>
</feature>
<dbReference type="Gene3D" id="1.25.40.610">
    <property type="match status" value="1"/>
</dbReference>
<feature type="compositionally biased region" description="Low complexity" evidence="16">
    <location>
        <begin position="202"/>
        <end position="235"/>
    </location>
</feature>
<feature type="transmembrane region" description="Helical" evidence="17">
    <location>
        <begin position="753"/>
        <end position="772"/>
    </location>
</feature>
<evidence type="ECO:0000256" key="10">
    <source>
        <dbReference type="ARBA" id="ARBA00023040"/>
    </source>
</evidence>
<evidence type="ECO:0000256" key="7">
    <source>
        <dbReference type="ARBA" id="ARBA00022734"/>
    </source>
</evidence>
<feature type="domain" description="G-protein coupled receptors family 2 profile 2" evidence="22">
    <location>
        <begin position="648"/>
        <end position="893"/>
    </location>
</feature>
<keyword evidence="5 17" id="KW-0812">Transmembrane</keyword>